<feature type="region of interest" description="Disordered" evidence="1">
    <location>
        <begin position="85"/>
        <end position="108"/>
    </location>
</feature>
<proteinExistence type="predicted"/>
<dbReference type="Proteomes" id="UP000075882">
    <property type="component" value="Unassembled WGS sequence"/>
</dbReference>
<evidence type="ECO:0000313" key="2">
    <source>
        <dbReference type="EnsemblMetazoa" id="ACOM028962-PA.1"/>
    </source>
</evidence>
<sequence>MGNRPTNIISSSQARKMTTAATWCCQFMMAFDSFIPDVADEAVHHLEDLLRQQHQVEQDDDVPDRRRNVSQSGCFRMRFWPTSMNASSSSVSPRSLFGTSSRKSSRISQSTSPISCMLFTLMAASSLST</sequence>
<dbReference type="EnsemblMetazoa" id="ACOM028962-RA">
    <property type="protein sequence ID" value="ACOM028962-PA.1"/>
    <property type="gene ID" value="ACOM028962"/>
</dbReference>
<accession>A0A8W7PB64</accession>
<dbReference type="AlphaFoldDB" id="A0A8W7PB64"/>
<feature type="compositionally biased region" description="Low complexity" evidence="1">
    <location>
        <begin position="99"/>
        <end position="108"/>
    </location>
</feature>
<protein>
    <submittedName>
        <fullName evidence="2">Uncharacterized protein</fullName>
    </submittedName>
</protein>
<name>A0A8W7PB64_ANOCL</name>
<organism evidence="2">
    <name type="scientific">Anopheles coluzzii</name>
    <name type="common">African malaria mosquito</name>
    <dbReference type="NCBI Taxonomy" id="1518534"/>
    <lineage>
        <taxon>Eukaryota</taxon>
        <taxon>Metazoa</taxon>
        <taxon>Ecdysozoa</taxon>
        <taxon>Arthropoda</taxon>
        <taxon>Hexapoda</taxon>
        <taxon>Insecta</taxon>
        <taxon>Pterygota</taxon>
        <taxon>Neoptera</taxon>
        <taxon>Endopterygota</taxon>
        <taxon>Diptera</taxon>
        <taxon>Nematocera</taxon>
        <taxon>Culicoidea</taxon>
        <taxon>Culicidae</taxon>
        <taxon>Anophelinae</taxon>
        <taxon>Anopheles</taxon>
    </lineage>
</organism>
<evidence type="ECO:0000256" key="1">
    <source>
        <dbReference type="SAM" id="MobiDB-lite"/>
    </source>
</evidence>
<reference evidence="2" key="1">
    <citation type="submission" date="2022-08" db="UniProtKB">
        <authorList>
            <consortium name="EnsemblMetazoa"/>
        </authorList>
    </citation>
    <scope>IDENTIFICATION</scope>
</reference>